<dbReference type="KEGG" id="vgu:HYG85_04295"/>
<dbReference type="InterPro" id="IPR005471">
    <property type="entry name" value="Tscrpt_reg_IclR_N"/>
</dbReference>
<keyword evidence="2" id="KW-0804">Transcription</keyword>
<dbReference type="InterPro" id="IPR036390">
    <property type="entry name" value="WH_DNA-bd_sf"/>
</dbReference>
<dbReference type="Gene3D" id="1.10.10.10">
    <property type="entry name" value="Winged helix-like DNA-binding domain superfamily/Winged helix DNA-binding domain"/>
    <property type="match status" value="1"/>
</dbReference>
<proteinExistence type="predicted"/>
<dbReference type="Proteomes" id="UP000677305">
    <property type="component" value="Chromosome"/>
</dbReference>
<accession>A0A8J8M8D5</accession>
<dbReference type="SMART" id="SM00346">
    <property type="entry name" value="HTH_ICLR"/>
    <property type="match status" value="1"/>
</dbReference>
<dbReference type="GO" id="GO:0003700">
    <property type="term" value="F:DNA-binding transcription factor activity"/>
    <property type="evidence" value="ECO:0007669"/>
    <property type="project" value="TreeGrafter"/>
</dbReference>
<name>A0A8J8M8D5_9FIRM</name>
<keyword evidence="1" id="KW-0805">Transcription regulation</keyword>
<dbReference type="AlphaFoldDB" id="A0A8J8M8D5"/>
<evidence type="ECO:0000256" key="2">
    <source>
        <dbReference type="ARBA" id="ARBA00023163"/>
    </source>
</evidence>
<reference evidence="4 5" key="1">
    <citation type="submission" date="2020-07" db="EMBL/GenBank/DDBJ databases">
        <title>Vallitalea guaymasensis genome.</title>
        <authorList>
            <person name="Postec A."/>
        </authorList>
    </citation>
    <scope>NUCLEOTIDE SEQUENCE [LARGE SCALE GENOMIC DNA]</scope>
    <source>
        <strain evidence="4 5">Ra1766G1</strain>
    </source>
</reference>
<dbReference type="InterPro" id="IPR029016">
    <property type="entry name" value="GAF-like_dom_sf"/>
</dbReference>
<dbReference type="PANTHER" id="PTHR30136">
    <property type="entry name" value="HELIX-TURN-HELIX TRANSCRIPTIONAL REGULATOR, ICLR FAMILY"/>
    <property type="match status" value="1"/>
</dbReference>
<dbReference type="InterPro" id="IPR050707">
    <property type="entry name" value="HTH_MetabolicPath_Reg"/>
</dbReference>
<feature type="domain" description="HTH iclR-type" evidence="3">
    <location>
        <begin position="6"/>
        <end position="66"/>
    </location>
</feature>
<sequence length="243" mass="28147">MSLTPAPALEKGLKILEIIAREEQVSFNQLQSMTGYNVSSLNRYLHTLRYLDYIQKNLNNKYIIGLKFFSLAEKSNRWHFLKEVAKKYLVDLSNRYGISLLLIGYSNDQFIVLTKQAHKDNITMMSVDTCRYYEESITWALPYIVHLEEEEQKRIEEIYVNKNNNILEHMNQLKSHFLENGYVLDNGFVNKNILRIGVPLYAGESKPIAVLGAGTFKQHLEDNVDDVIEAMKDTSTKISELVF</sequence>
<dbReference type="PANTHER" id="PTHR30136:SF35">
    <property type="entry name" value="HTH-TYPE TRANSCRIPTIONAL REGULATOR RV1719"/>
    <property type="match status" value="1"/>
</dbReference>
<dbReference type="SUPFAM" id="SSF55781">
    <property type="entry name" value="GAF domain-like"/>
    <property type="match status" value="1"/>
</dbReference>
<dbReference type="GO" id="GO:0045892">
    <property type="term" value="P:negative regulation of DNA-templated transcription"/>
    <property type="evidence" value="ECO:0007669"/>
    <property type="project" value="TreeGrafter"/>
</dbReference>
<dbReference type="SUPFAM" id="SSF46785">
    <property type="entry name" value="Winged helix' DNA-binding domain"/>
    <property type="match status" value="1"/>
</dbReference>
<keyword evidence="5" id="KW-1185">Reference proteome</keyword>
<dbReference type="RefSeq" id="WP_212692435.1">
    <property type="nucleotide sequence ID" value="NZ_CP058561.1"/>
</dbReference>
<organism evidence="4 5">
    <name type="scientific">Vallitalea guaymasensis</name>
    <dbReference type="NCBI Taxonomy" id="1185412"/>
    <lineage>
        <taxon>Bacteria</taxon>
        <taxon>Bacillati</taxon>
        <taxon>Bacillota</taxon>
        <taxon>Clostridia</taxon>
        <taxon>Lachnospirales</taxon>
        <taxon>Vallitaleaceae</taxon>
        <taxon>Vallitalea</taxon>
    </lineage>
</organism>
<dbReference type="InterPro" id="IPR036388">
    <property type="entry name" value="WH-like_DNA-bd_sf"/>
</dbReference>
<dbReference type="PROSITE" id="PS51077">
    <property type="entry name" value="HTH_ICLR"/>
    <property type="match status" value="1"/>
</dbReference>
<dbReference type="GO" id="GO:0003677">
    <property type="term" value="F:DNA binding"/>
    <property type="evidence" value="ECO:0007669"/>
    <property type="project" value="InterPro"/>
</dbReference>
<evidence type="ECO:0000256" key="1">
    <source>
        <dbReference type="ARBA" id="ARBA00023015"/>
    </source>
</evidence>
<dbReference type="EMBL" id="CP058561">
    <property type="protein sequence ID" value="QUH28173.1"/>
    <property type="molecule type" value="Genomic_DNA"/>
</dbReference>
<dbReference type="Gene3D" id="3.30.450.40">
    <property type="match status" value="1"/>
</dbReference>
<protein>
    <submittedName>
        <fullName evidence="4">Helix-turn-helix domain-containing protein</fullName>
    </submittedName>
</protein>
<evidence type="ECO:0000313" key="4">
    <source>
        <dbReference type="EMBL" id="QUH28173.1"/>
    </source>
</evidence>
<evidence type="ECO:0000313" key="5">
    <source>
        <dbReference type="Proteomes" id="UP000677305"/>
    </source>
</evidence>
<gene>
    <name evidence="4" type="ORF">HYG85_04295</name>
</gene>
<dbReference type="Pfam" id="PF09339">
    <property type="entry name" value="HTH_IclR"/>
    <property type="match status" value="1"/>
</dbReference>
<evidence type="ECO:0000259" key="3">
    <source>
        <dbReference type="PROSITE" id="PS51077"/>
    </source>
</evidence>